<organism evidence="2 3">
    <name type="scientific">Peribacillus deserti</name>
    <dbReference type="NCBI Taxonomy" id="673318"/>
    <lineage>
        <taxon>Bacteria</taxon>
        <taxon>Bacillati</taxon>
        <taxon>Bacillota</taxon>
        <taxon>Bacilli</taxon>
        <taxon>Bacillales</taxon>
        <taxon>Bacillaceae</taxon>
        <taxon>Peribacillus</taxon>
    </lineage>
</organism>
<feature type="transmembrane region" description="Helical" evidence="1">
    <location>
        <begin position="35"/>
        <end position="59"/>
    </location>
</feature>
<name>A0A2N5M914_9BACI</name>
<keyword evidence="3" id="KW-1185">Reference proteome</keyword>
<keyword evidence="1" id="KW-1133">Transmembrane helix</keyword>
<dbReference type="EMBL" id="PGUY01000017">
    <property type="protein sequence ID" value="PLT30793.1"/>
    <property type="molecule type" value="Genomic_DNA"/>
</dbReference>
<dbReference type="OrthoDB" id="2438366at2"/>
<protein>
    <submittedName>
        <fullName evidence="2">Uncharacterized protein</fullName>
    </submittedName>
</protein>
<keyword evidence="1" id="KW-0812">Transmembrane</keyword>
<evidence type="ECO:0000313" key="3">
    <source>
        <dbReference type="Proteomes" id="UP000234748"/>
    </source>
</evidence>
<reference evidence="2 3" key="1">
    <citation type="submission" date="2017-11" db="EMBL/GenBank/DDBJ databases">
        <title>Comparitive Functional Genomics of Dry Heat Resistant strains isolated from the Viking Spacecraft.</title>
        <authorList>
            <person name="Seuylemezian A."/>
            <person name="Cooper K."/>
            <person name="Vaishampayan P."/>
        </authorList>
    </citation>
    <scope>NUCLEOTIDE SEQUENCE [LARGE SCALE GENOMIC DNA]</scope>
    <source>
        <strain evidence="2 3">V1-29</strain>
    </source>
</reference>
<comment type="caution">
    <text evidence="2">The sequence shown here is derived from an EMBL/GenBank/DDBJ whole genome shotgun (WGS) entry which is preliminary data.</text>
</comment>
<keyword evidence="1" id="KW-0472">Membrane</keyword>
<evidence type="ECO:0000313" key="2">
    <source>
        <dbReference type="EMBL" id="PLT30793.1"/>
    </source>
</evidence>
<proteinExistence type="predicted"/>
<dbReference type="Proteomes" id="UP000234748">
    <property type="component" value="Unassembled WGS sequence"/>
</dbReference>
<evidence type="ECO:0000256" key="1">
    <source>
        <dbReference type="SAM" id="Phobius"/>
    </source>
</evidence>
<dbReference type="AlphaFoldDB" id="A0A2N5M914"/>
<feature type="transmembrane region" description="Helical" evidence="1">
    <location>
        <begin position="9"/>
        <end position="29"/>
    </location>
</feature>
<accession>A0A2N5M914</accession>
<gene>
    <name evidence="2" type="ORF">CUU66_06090</name>
</gene>
<sequence>MNNNFLKAVTYAAAPILVIGIALFLKGFFENGSSIWTPIGIGAVMGAIFIFVMGMFMIATEEVLEKSYKGSKLILIKNKNGAPS</sequence>